<accession>A0AAD5IMF7</accession>
<gene>
    <name evidence="1" type="ORF">LWI28_019997</name>
</gene>
<comment type="caution">
    <text evidence="1">The sequence shown here is derived from an EMBL/GenBank/DDBJ whole genome shotgun (WGS) entry which is preliminary data.</text>
</comment>
<proteinExistence type="predicted"/>
<name>A0AAD5IMF7_ACENE</name>
<dbReference type="AlphaFoldDB" id="A0AAD5IMF7"/>
<keyword evidence="2" id="KW-1185">Reference proteome</keyword>
<evidence type="ECO:0000313" key="1">
    <source>
        <dbReference type="EMBL" id="KAI9169948.1"/>
    </source>
</evidence>
<dbReference type="Proteomes" id="UP001064489">
    <property type="component" value="Chromosome 7"/>
</dbReference>
<protein>
    <submittedName>
        <fullName evidence="1">Uncharacterized protein</fullName>
    </submittedName>
</protein>
<reference evidence="1" key="2">
    <citation type="submission" date="2023-02" db="EMBL/GenBank/DDBJ databases">
        <authorList>
            <person name="Swenson N.G."/>
            <person name="Wegrzyn J.L."/>
            <person name="Mcevoy S.L."/>
        </authorList>
    </citation>
    <scope>NUCLEOTIDE SEQUENCE</scope>
    <source>
        <strain evidence="1">91603</strain>
        <tissue evidence="1">Leaf</tissue>
    </source>
</reference>
<dbReference type="EMBL" id="JAJSOW010000104">
    <property type="protein sequence ID" value="KAI9169948.1"/>
    <property type="molecule type" value="Genomic_DNA"/>
</dbReference>
<organism evidence="1 2">
    <name type="scientific">Acer negundo</name>
    <name type="common">Box elder</name>
    <dbReference type="NCBI Taxonomy" id="4023"/>
    <lineage>
        <taxon>Eukaryota</taxon>
        <taxon>Viridiplantae</taxon>
        <taxon>Streptophyta</taxon>
        <taxon>Embryophyta</taxon>
        <taxon>Tracheophyta</taxon>
        <taxon>Spermatophyta</taxon>
        <taxon>Magnoliopsida</taxon>
        <taxon>eudicotyledons</taxon>
        <taxon>Gunneridae</taxon>
        <taxon>Pentapetalae</taxon>
        <taxon>rosids</taxon>
        <taxon>malvids</taxon>
        <taxon>Sapindales</taxon>
        <taxon>Sapindaceae</taxon>
        <taxon>Hippocastanoideae</taxon>
        <taxon>Acereae</taxon>
        <taxon>Acer</taxon>
    </lineage>
</organism>
<evidence type="ECO:0000313" key="2">
    <source>
        <dbReference type="Proteomes" id="UP001064489"/>
    </source>
</evidence>
<reference evidence="1" key="1">
    <citation type="journal article" date="2022" name="Plant J.">
        <title>Strategies of tolerance reflected in two North American maple genomes.</title>
        <authorList>
            <person name="McEvoy S.L."/>
            <person name="Sezen U.U."/>
            <person name="Trouern-Trend A."/>
            <person name="McMahon S.M."/>
            <person name="Schaberg P.G."/>
            <person name="Yang J."/>
            <person name="Wegrzyn J.L."/>
            <person name="Swenson N.G."/>
        </authorList>
    </citation>
    <scope>NUCLEOTIDE SEQUENCE</scope>
    <source>
        <strain evidence="1">91603</strain>
    </source>
</reference>
<sequence length="301" mass="32219">MVLGRLPPVLHSLGVYRSEPALIADLSRSGNFWFCGHGLSGICSVAFCSFYPAECSCASAFGVGRLCWLSRTFFPMNGLGVCNCQKVLLAELEYMGRLIRHSLVGRFDVLYLFGLVVPGRPPIPPKYCGKLHARGSLSLPYFVGVSSREALLLAQCRPALLYFELLQQLEGEHSPRDIVPRTMSSVEVSFSVLSGPPTEGRAVAFDVGCISTDNVVVETFARSMVVEVSAGRMAGTLGNRDDIPVVDIAFDMDNIRSVVAVVLGPLTVVAVSTALLPFQALAGIAGVVAAAHSLDPWADIV</sequence>